<evidence type="ECO:0000259" key="9">
    <source>
        <dbReference type="PROSITE" id="PS50850"/>
    </source>
</evidence>
<dbReference type="PANTHER" id="PTHR43124:SF3">
    <property type="entry name" value="CHLORAMPHENICOL EFFLUX PUMP RV0191"/>
    <property type="match status" value="1"/>
</dbReference>
<evidence type="ECO:0000256" key="3">
    <source>
        <dbReference type="ARBA" id="ARBA00022448"/>
    </source>
</evidence>
<feature type="transmembrane region" description="Helical" evidence="8">
    <location>
        <begin position="169"/>
        <end position="194"/>
    </location>
</feature>
<gene>
    <name evidence="10" type="primary">yitG</name>
    <name evidence="10" type="ORF">R50_1630</name>
</gene>
<dbReference type="Pfam" id="PF07690">
    <property type="entry name" value="MFS_1"/>
    <property type="match status" value="1"/>
</dbReference>
<protein>
    <submittedName>
        <fullName evidence="10">Putative efflux transporter</fullName>
    </submittedName>
</protein>
<dbReference type="InterPro" id="IPR020846">
    <property type="entry name" value="MFS_dom"/>
</dbReference>
<organism evidence="10 11">
    <name type="scientific">Candidatus Hydrogenisulfobacillus filiaventi</name>
    <dbReference type="NCBI Taxonomy" id="2707344"/>
    <lineage>
        <taxon>Bacteria</taxon>
        <taxon>Bacillati</taxon>
        <taxon>Bacillota</taxon>
        <taxon>Clostridia</taxon>
        <taxon>Eubacteriales</taxon>
        <taxon>Clostridiales Family XVII. Incertae Sedis</taxon>
        <taxon>Candidatus Hydrogenisulfobacillus</taxon>
    </lineage>
</organism>
<dbReference type="EMBL" id="LR778114">
    <property type="protein sequence ID" value="CAB1129131.1"/>
    <property type="molecule type" value="Genomic_DNA"/>
</dbReference>
<feature type="transmembrane region" description="Helical" evidence="8">
    <location>
        <begin position="352"/>
        <end position="375"/>
    </location>
</feature>
<evidence type="ECO:0000313" key="10">
    <source>
        <dbReference type="EMBL" id="CAB1129131.1"/>
    </source>
</evidence>
<feature type="domain" description="Major facilitator superfamily (MFS) profile" evidence="9">
    <location>
        <begin position="16"/>
        <end position="404"/>
    </location>
</feature>
<keyword evidence="7 8" id="KW-0472">Membrane</keyword>
<dbReference type="GO" id="GO:0005886">
    <property type="term" value="C:plasma membrane"/>
    <property type="evidence" value="ECO:0007669"/>
    <property type="project" value="UniProtKB-SubCell"/>
</dbReference>
<evidence type="ECO:0000256" key="1">
    <source>
        <dbReference type="ARBA" id="ARBA00004651"/>
    </source>
</evidence>
<proteinExistence type="inferred from homology"/>
<dbReference type="PRINTS" id="PR01035">
    <property type="entry name" value="TCRTETA"/>
</dbReference>
<feature type="transmembrane region" description="Helical" evidence="8">
    <location>
        <begin position="317"/>
        <end position="340"/>
    </location>
</feature>
<dbReference type="Gene3D" id="1.20.1250.20">
    <property type="entry name" value="MFS general substrate transporter like domains"/>
    <property type="match status" value="1"/>
</dbReference>
<dbReference type="InterPro" id="IPR011701">
    <property type="entry name" value="MFS"/>
</dbReference>
<evidence type="ECO:0000256" key="8">
    <source>
        <dbReference type="SAM" id="Phobius"/>
    </source>
</evidence>
<feature type="transmembrane region" description="Helical" evidence="8">
    <location>
        <begin position="17"/>
        <end position="38"/>
    </location>
</feature>
<evidence type="ECO:0000313" key="11">
    <source>
        <dbReference type="Proteomes" id="UP000503399"/>
    </source>
</evidence>
<evidence type="ECO:0000256" key="6">
    <source>
        <dbReference type="ARBA" id="ARBA00022989"/>
    </source>
</evidence>
<dbReference type="GO" id="GO:0022857">
    <property type="term" value="F:transmembrane transporter activity"/>
    <property type="evidence" value="ECO:0007669"/>
    <property type="project" value="InterPro"/>
</dbReference>
<evidence type="ECO:0000256" key="4">
    <source>
        <dbReference type="ARBA" id="ARBA00022475"/>
    </source>
</evidence>
<dbReference type="KEGG" id="hfv:R50_1630"/>
<keyword evidence="5 8" id="KW-0812">Transmembrane</keyword>
<feature type="transmembrane region" description="Helical" evidence="8">
    <location>
        <begin position="44"/>
        <end position="69"/>
    </location>
</feature>
<keyword evidence="11" id="KW-1185">Reference proteome</keyword>
<name>A0A6F8ZI48_9FIRM</name>
<feature type="transmembrane region" description="Helical" evidence="8">
    <location>
        <begin position="222"/>
        <end position="245"/>
    </location>
</feature>
<feature type="transmembrane region" description="Helical" evidence="8">
    <location>
        <begin position="292"/>
        <end position="311"/>
    </location>
</feature>
<dbReference type="AlphaFoldDB" id="A0A6F8ZI48"/>
<evidence type="ECO:0000256" key="5">
    <source>
        <dbReference type="ARBA" id="ARBA00022692"/>
    </source>
</evidence>
<dbReference type="InterPro" id="IPR036259">
    <property type="entry name" value="MFS_trans_sf"/>
</dbReference>
<accession>A0A6F8ZI48</accession>
<dbReference type="InterPro" id="IPR050189">
    <property type="entry name" value="MFS_Efflux_Transporters"/>
</dbReference>
<dbReference type="Proteomes" id="UP000503399">
    <property type="component" value="Chromosome"/>
</dbReference>
<evidence type="ECO:0000256" key="2">
    <source>
        <dbReference type="ARBA" id="ARBA00007520"/>
    </source>
</evidence>
<dbReference type="PANTHER" id="PTHR43124">
    <property type="entry name" value="PURINE EFFLUX PUMP PBUE"/>
    <property type="match status" value="1"/>
</dbReference>
<dbReference type="InterPro" id="IPR005829">
    <property type="entry name" value="Sugar_transporter_CS"/>
</dbReference>
<evidence type="ECO:0000256" key="7">
    <source>
        <dbReference type="ARBA" id="ARBA00023136"/>
    </source>
</evidence>
<dbReference type="InterPro" id="IPR001958">
    <property type="entry name" value="Tet-R_TetA/multi-R_MdtG-like"/>
</dbReference>
<dbReference type="SUPFAM" id="SSF103473">
    <property type="entry name" value="MFS general substrate transporter"/>
    <property type="match status" value="1"/>
</dbReference>
<keyword evidence="4" id="KW-1003">Cell membrane</keyword>
<feature type="transmembrane region" description="Helical" evidence="8">
    <location>
        <begin position="257"/>
        <end position="280"/>
    </location>
</feature>
<keyword evidence="6 8" id="KW-1133">Transmembrane helix</keyword>
<reference evidence="10 11" key="1">
    <citation type="submission" date="2020-02" db="EMBL/GenBank/DDBJ databases">
        <authorList>
            <person name="Hogendoorn C."/>
        </authorList>
    </citation>
    <scope>NUCLEOTIDE SEQUENCE [LARGE SCALE GENOMIC DNA]</scope>
    <source>
        <strain evidence="10">R501</strain>
    </source>
</reference>
<keyword evidence="3" id="KW-0813">Transport</keyword>
<dbReference type="CDD" id="cd17474">
    <property type="entry name" value="MFS_YfmO_like"/>
    <property type="match status" value="1"/>
</dbReference>
<dbReference type="PROSITE" id="PS50850">
    <property type="entry name" value="MFS"/>
    <property type="match status" value="1"/>
</dbReference>
<comment type="similarity">
    <text evidence="2">Belongs to the major facilitator superfamily. TCR/Tet family.</text>
</comment>
<dbReference type="PROSITE" id="PS00216">
    <property type="entry name" value="SUGAR_TRANSPORT_1"/>
    <property type="match status" value="1"/>
</dbReference>
<comment type="subcellular location">
    <subcellularLocation>
        <location evidence="1">Cell membrane</location>
        <topology evidence="1">Multi-pass membrane protein</topology>
    </subcellularLocation>
</comment>
<feature type="transmembrane region" description="Helical" evidence="8">
    <location>
        <begin position="81"/>
        <end position="104"/>
    </location>
</feature>
<feature type="transmembrane region" description="Helical" evidence="8">
    <location>
        <begin position="381"/>
        <end position="400"/>
    </location>
</feature>
<sequence length="418" mass="43281">MGEHGRGKGRDRHGAKLWVLALVPFIMVLGNSMLIPVLPRMMAVMHLTLFQVGLIITVFSVPAGLIIPLAGALSDRVGRKVVMAPALVLYGFGGLGAGFAAWLLPHPYPWIMGFRLAQGIGAGGTYQLAMAVAGDMFTGRGRSRALGLLEAANGTGKVVSPVAGSALALLVWFAPFFVYGLLALPIAAAVWWVLREPARAQSGSLSGYWQGLASTFRRKGGAMALTFLAGSVVLFILFGVLSYLADVLEAVFGVREFARGLLIAIPVAASAATSYATGAWLQGHLRGGAKGVVVGGLALVAAAMVAEPVVVLRSPVWALAVLVGMGLGTGAVLPAVNTLVTSAVTVHQRGAVTSLYGSVRFFGVALGPPAFSLAMQARYPVFWAAAALSALSALAAGLLLREDRLLPEAADPPARRPA</sequence>